<dbReference type="Proteomes" id="UP000000758">
    <property type="component" value="Chromosome"/>
</dbReference>
<dbReference type="HOGENOM" id="CLU_2662155_0_0_2"/>
<feature type="compositionally biased region" description="Basic and acidic residues" evidence="1">
    <location>
        <begin position="1"/>
        <end position="17"/>
    </location>
</feature>
<organism evidence="2 3">
    <name type="scientific">Cenarchaeum symbiosum (strain A)</name>
    <dbReference type="NCBI Taxonomy" id="414004"/>
    <lineage>
        <taxon>Archaea</taxon>
        <taxon>Nitrososphaerota</taxon>
        <taxon>Candidatus Cenarchaeales</taxon>
        <taxon>Candidatus Cenarchaeaceae</taxon>
        <taxon>Candidatus Cenarchaeum</taxon>
    </lineage>
</organism>
<sequence>MFCTEGKRQKGRDKIGYTEHIQTSRRRGDTSEGGVAPSCGACAAGASRVAAKSGCLRRGAWSYRVCRGARPWAMP</sequence>
<dbReference type="KEGG" id="csy:CENSYa_1643"/>
<dbReference type="EnsemblBacteria" id="ABK78261">
    <property type="protein sequence ID" value="ABK78261"/>
    <property type="gene ID" value="CENSYa_1643"/>
</dbReference>
<feature type="region of interest" description="Disordered" evidence="1">
    <location>
        <begin position="1"/>
        <end position="35"/>
    </location>
</feature>
<evidence type="ECO:0000313" key="2">
    <source>
        <dbReference type="EMBL" id="ABK78261.1"/>
    </source>
</evidence>
<dbReference type="EMBL" id="DP000238">
    <property type="protein sequence ID" value="ABK78261.1"/>
    <property type="molecule type" value="Genomic_DNA"/>
</dbReference>
<evidence type="ECO:0000256" key="1">
    <source>
        <dbReference type="SAM" id="MobiDB-lite"/>
    </source>
</evidence>
<dbReference type="STRING" id="414004.CENSYa_1643"/>
<protein>
    <submittedName>
        <fullName evidence="2">Uncharacterized protein</fullName>
    </submittedName>
</protein>
<gene>
    <name evidence="2" type="ordered locus">CENSYa_1643</name>
</gene>
<accession>A0RY44</accession>
<dbReference type="AlphaFoldDB" id="A0RY44"/>
<keyword evidence="3" id="KW-1185">Reference proteome</keyword>
<evidence type="ECO:0000313" key="3">
    <source>
        <dbReference type="Proteomes" id="UP000000758"/>
    </source>
</evidence>
<proteinExistence type="predicted"/>
<reference evidence="2 3" key="1">
    <citation type="journal article" date="2006" name="Proc. Natl. Acad. Sci. U.S.A.">
        <title>Genomic analysis of the uncultivated marine crenarchaeote Cenarchaeum symbiosum.</title>
        <authorList>
            <person name="Hallam S.J."/>
            <person name="Konstantinidis K.T."/>
            <person name="Putnam N."/>
            <person name="Schleper C."/>
            <person name="Watanabe Y."/>
            <person name="Sugahara J."/>
            <person name="Preston C."/>
            <person name="de la Torre J."/>
            <person name="Richardson P.M."/>
            <person name="DeLong E.F."/>
        </authorList>
    </citation>
    <scope>NUCLEOTIDE SEQUENCE [LARGE SCALE GENOMIC DNA]</scope>
    <source>
        <strain evidence="3">A</strain>
    </source>
</reference>
<name>A0RY44_CENSY</name>